<sequence>MGVRGSPKDAFQQQQWNPVVQAGPESRCIRAEPYHQTTDGAPSRNTHHGQRLVDNVRSRVYQNSVLRLGNEQNRKEIPFGVDGSLIISGMRGKDRQDI</sequence>
<comment type="caution">
    <text evidence="1">The sequence shown here is derived from an EMBL/GenBank/DDBJ whole genome shotgun (WGS) entry which is preliminary data.</text>
</comment>
<dbReference type="AlphaFoldDB" id="A0ABD1ZC19"/>
<proteinExistence type="predicted"/>
<organism evidence="1 2">
    <name type="scientific">Riccia fluitans</name>
    <dbReference type="NCBI Taxonomy" id="41844"/>
    <lineage>
        <taxon>Eukaryota</taxon>
        <taxon>Viridiplantae</taxon>
        <taxon>Streptophyta</taxon>
        <taxon>Embryophyta</taxon>
        <taxon>Marchantiophyta</taxon>
        <taxon>Marchantiopsida</taxon>
        <taxon>Marchantiidae</taxon>
        <taxon>Marchantiales</taxon>
        <taxon>Ricciaceae</taxon>
        <taxon>Riccia</taxon>
    </lineage>
</organism>
<accession>A0ABD1ZC19</accession>
<dbReference type="Proteomes" id="UP001605036">
    <property type="component" value="Unassembled WGS sequence"/>
</dbReference>
<keyword evidence="2" id="KW-1185">Reference proteome</keyword>
<gene>
    <name evidence="1" type="ORF">R1flu_012929</name>
</gene>
<evidence type="ECO:0000313" key="2">
    <source>
        <dbReference type="Proteomes" id="UP001605036"/>
    </source>
</evidence>
<dbReference type="EMBL" id="JBHFFA010000002">
    <property type="protein sequence ID" value="KAL2645342.1"/>
    <property type="molecule type" value="Genomic_DNA"/>
</dbReference>
<protein>
    <submittedName>
        <fullName evidence="1">Uncharacterized protein</fullName>
    </submittedName>
</protein>
<name>A0ABD1ZC19_9MARC</name>
<reference evidence="1 2" key="1">
    <citation type="submission" date="2024-09" db="EMBL/GenBank/DDBJ databases">
        <title>Chromosome-scale assembly of Riccia fluitans.</title>
        <authorList>
            <person name="Paukszto L."/>
            <person name="Sawicki J."/>
            <person name="Karawczyk K."/>
            <person name="Piernik-Szablinska J."/>
            <person name="Szczecinska M."/>
            <person name="Mazdziarz M."/>
        </authorList>
    </citation>
    <scope>NUCLEOTIDE SEQUENCE [LARGE SCALE GENOMIC DNA]</scope>
    <source>
        <strain evidence="1">Rf_01</strain>
        <tissue evidence="1">Aerial parts of the thallus</tissue>
    </source>
</reference>
<evidence type="ECO:0000313" key="1">
    <source>
        <dbReference type="EMBL" id="KAL2645342.1"/>
    </source>
</evidence>